<feature type="compositionally biased region" description="Gly residues" evidence="1">
    <location>
        <begin position="58"/>
        <end position="78"/>
    </location>
</feature>
<keyword evidence="3" id="KW-1185">Reference proteome</keyword>
<accession>A0A328AQ60</accession>
<sequence>MSEQNNTGPGVGQGGGEQFEQLEGSLTDGGSLPGRRDEDRSFGAGRQAEGVSEPGHTGPEGEGGGTMSGRGQEEGGGWQAQVDDAHEQAERDHSLGEGQASASAGDAGPSGEQSGYGNTPPRE</sequence>
<evidence type="ECO:0000256" key="1">
    <source>
        <dbReference type="SAM" id="MobiDB-lite"/>
    </source>
</evidence>
<feature type="compositionally biased region" description="Low complexity" evidence="1">
    <location>
        <begin position="96"/>
        <end position="111"/>
    </location>
</feature>
<proteinExistence type="predicted"/>
<dbReference type="Proteomes" id="UP000249725">
    <property type="component" value="Unassembled WGS sequence"/>
</dbReference>
<protein>
    <submittedName>
        <fullName evidence="2">Uncharacterized protein</fullName>
    </submittedName>
</protein>
<comment type="caution">
    <text evidence="2">The sequence shown here is derived from an EMBL/GenBank/DDBJ whole genome shotgun (WGS) entry which is preliminary data.</text>
</comment>
<name>A0A328AQ60_9CAUL</name>
<evidence type="ECO:0000313" key="3">
    <source>
        <dbReference type="Proteomes" id="UP000249725"/>
    </source>
</evidence>
<evidence type="ECO:0000313" key="2">
    <source>
        <dbReference type="EMBL" id="RAK56451.1"/>
    </source>
</evidence>
<feature type="region of interest" description="Disordered" evidence="1">
    <location>
        <begin position="1"/>
        <end position="123"/>
    </location>
</feature>
<organism evidence="2 3">
    <name type="scientific">Phenylobacterium deserti</name>
    <dbReference type="NCBI Taxonomy" id="1914756"/>
    <lineage>
        <taxon>Bacteria</taxon>
        <taxon>Pseudomonadati</taxon>
        <taxon>Pseudomonadota</taxon>
        <taxon>Alphaproteobacteria</taxon>
        <taxon>Caulobacterales</taxon>
        <taxon>Caulobacteraceae</taxon>
        <taxon>Phenylobacterium</taxon>
    </lineage>
</organism>
<dbReference type="RefSeq" id="WP_111512802.1">
    <property type="nucleotide sequence ID" value="NZ_QFYR01000001.1"/>
</dbReference>
<dbReference type="AlphaFoldDB" id="A0A328AQ60"/>
<dbReference type="EMBL" id="QFYR01000001">
    <property type="protein sequence ID" value="RAK56451.1"/>
    <property type="molecule type" value="Genomic_DNA"/>
</dbReference>
<feature type="compositionally biased region" description="Basic and acidic residues" evidence="1">
    <location>
        <begin position="83"/>
        <end position="95"/>
    </location>
</feature>
<gene>
    <name evidence="2" type="ORF">DJ018_00225</name>
</gene>
<reference evidence="3" key="1">
    <citation type="submission" date="2018-05" db="EMBL/GenBank/DDBJ databases">
        <authorList>
            <person name="Li X."/>
        </authorList>
    </citation>
    <scope>NUCLEOTIDE SEQUENCE [LARGE SCALE GENOMIC DNA]</scope>
    <source>
        <strain evidence="3">YIM 73061</strain>
    </source>
</reference>